<dbReference type="InterPro" id="IPR011990">
    <property type="entry name" value="TPR-like_helical_dom_sf"/>
</dbReference>
<dbReference type="Pfam" id="PF13374">
    <property type="entry name" value="TPR_10"/>
    <property type="match status" value="1"/>
</dbReference>
<dbReference type="NCBIfam" id="NF040586">
    <property type="entry name" value="FxSxx_TPR"/>
    <property type="match status" value="1"/>
</dbReference>
<name>A0A101NBV5_9ACTN</name>
<dbReference type="Proteomes" id="UP000054241">
    <property type="component" value="Unassembled WGS sequence"/>
</dbReference>
<dbReference type="PANTHER" id="PTHR46082:SF6">
    <property type="entry name" value="AAA+ ATPASE DOMAIN-CONTAINING PROTEIN-RELATED"/>
    <property type="match status" value="1"/>
</dbReference>
<accession>A0A101NBV5</accession>
<keyword evidence="4" id="KW-1185">Reference proteome</keyword>
<sequence>MFGGAGGGPCDAFFSYARTDRERVLPVVEGLRAAGLKVFLDETGIDEFEGITPAIQAALAQARLFVAFYSTTYPTRPACQWELLTAFRAATALGEASQRILVVNPEERADHIEPVELRDARYATVGGEEALGRLVERLRAKAGQSTSPLGDAVVQERPVWRPAEHTGSPRFVGRVTEFWQLHSYLHALEYAATHDEASAGQAVIAGLGGMGKTLLAEQYAHRFGSFYPGGIYWFAAAASHDPGTNPEEAQEEARAQHHQQIARIFGIDPAQATLEEIRETARRHIEQTGKPCLWVVDDIPGRLPLEVVRELACPHPLGRTVMTTRWRGYQLPAVDVDVLPRDEAWRLLTSARAPAGLEEEAAAGDLVGALGCHALAVDLARGCIADQPSLTYQQLRADLADTQHGDAFQDLVDDIEAQVPTGHTRDIAATFTRSLSRLDRAALTLMRAAAVLARAPIPEALLHAITAEATGSEDTDTDRALRRALSAVQRLSVIRQDSTDPPTWSVHALVARTLLLQRQSSAAWQVLCTAVVAATTRLMKQAYSPGRLDHLAAIAPHARALTDLFDTPNALDLLEALARYDYKTGQPTSAAHHYVRLEAAQSRIIGPDHPRTLETRNALAGAYEQAGRLSEAIPLYQRTLADRERVLGPDHPDTLISRNNLAYAYRVAGRLDDAIPLLKRTLADMERVLGPDHPSTLHSRNNLAYTYEAAERLDEAIPLYQRTLADRERVLGPDHPDTLISRNNLAFAYLGVERPDEAVPLFERILADAVLVLGPDHPDTLAYRGNLGRAYREAGRLEEAMPLLQSALVDMERVLGPDHPDTLTSRNNLAYGYEAAGRLDKAVPLYQQTLAGRKRVLGPDHPDTLAAGDDLAYAYQGTGRLDEAIQLFRQTLDDAVRVLGWEHPLTNTINRHHAFALVKQLFGEHIAPRDCDRAPQPSSGEHISEGDIEQSESSDVQDDPEGEADDSGTDGGREGG</sequence>
<evidence type="ECO:0000259" key="2">
    <source>
        <dbReference type="PROSITE" id="PS50104"/>
    </source>
</evidence>
<dbReference type="SUPFAM" id="SSF48452">
    <property type="entry name" value="TPR-like"/>
    <property type="match status" value="3"/>
</dbReference>
<gene>
    <name evidence="3" type="ORF">AQI88_38880</name>
</gene>
<dbReference type="InterPro" id="IPR053137">
    <property type="entry name" value="NLR-like"/>
</dbReference>
<dbReference type="InterPro" id="IPR019734">
    <property type="entry name" value="TPR_rpt"/>
</dbReference>
<dbReference type="Gene3D" id="3.40.50.10140">
    <property type="entry name" value="Toll/interleukin-1 receptor homology (TIR) domain"/>
    <property type="match status" value="1"/>
</dbReference>
<dbReference type="SMART" id="SM00028">
    <property type="entry name" value="TPR"/>
    <property type="match status" value="5"/>
</dbReference>
<dbReference type="PANTHER" id="PTHR46082">
    <property type="entry name" value="ATP/GTP-BINDING PROTEIN-RELATED"/>
    <property type="match status" value="1"/>
</dbReference>
<dbReference type="GO" id="GO:0007165">
    <property type="term" value="P:signal transduction"/>
    <property type="evidence" value="ECO:0007669"/>
    <property type="project" value="InterPro"/>
</dbReference>
<organism evidence="3 4">
    <name type="scientific">Streptomyces cellostaticus</name>
    <dbReference type="NCBI Taxonomy" id="67285"/>
    <lineage>
        <taxon>Bacteria</taxon>
        <taxon>Bacillati</taxon>
        <taxon>Actinomycetota</taxon>
        <taxon>Actinomycetes</taxon>
        <taxon>Kitasatosporales</taxon>
        <taxon>Streptomycetaceae</taxon>
        <taxon>Streptomyces</taxon>
    </lineage>
</organism>
<comment type="caution">
    <text evidence="3">The sequence shown here is derived from an EMBL/GenBank/DDBJ whole genome shotgun (WGS) entry which is preliminary data.</text>
</comment>
<feature type="domain" description="TIR" evidence="2">
    <location>
        <begin position="8"/>
        <end position="142"/>
    </location>
</feature>
<evidence type="ECO:0000313" key="4">
    <source>
        <dbReference type="Proteomes" id="UP000054241"/>
    </source>
</evidence>
<dbReference type="InterPro" id="IPR027417">
    <property type="entry name" value="P-loop_NTPase"/>
</dbReference>
<dbReference type="Gene3D" id="3.40.50.300">
    <property type="entry name" value="P-loop containing nucleotide triphosphate hydrolases"/>
    <property type="match status" value="1"/>
</dbReference>
<proteinExistence type="predicted"/>
<dbReference type="SUPFAM" id="SSF52200">
    <property type="entry name" value="Toll/Interleukin receptor TIR domain"/>
    <property type="match status" value="1"/>
</dbReference>
<feature type="compositionally biased region" description="Acidic residues" evidence="1">
    <location>
        <begin position="946"/>
        <end position="968"/>
    </location>
</feature>
<reference evidence="3 4" key="1">
    <citation type="submission" date="2015-10" db="EMBL/GenBank/DDBJ databases">
        <title>Draft genome sequence of Streptomyces cellostaticus DSM 40189, type strain for the species Streptomyces cellostaticus.</title>
        <authorList>
            <person name="Ruckert C."/>
            <person name="Winkler A."/>
            <person name="Kalinowski J."/>
            <person name="Kampfer P."/>
            <person name="Glaeser S."/>
        </authorList>
    </citation>
    <scope>NUCLEOTIDE SEQUENCE [LARGE SCALE GENOMIC DNA]</scope>
    <source>
        <strain evidence="3 4">DSM 40189</strain>
    </source>
</reference>
<dbReference type="SUPFAM" id="SSF52540">
    <property type="entry name" value="P-loop containing nucleoside triphosphate hydrolases"/>
    <property type="match status" value="1"/>
</dbReference>
<dbReference type="STRING" id="67285.AQI88_38880"/>
<dbReference type="InterPro" id="IPR035897">
    <property type="entry name" value="Toll_tir_struct_dom_sf"/>
</dbReference>
<feature type="region of interest" description="Disordered" evidence="1">
    <location>
        <begin position="928"/>
        <end position="976"/>
    </location>
</feature>
<dbReference type="Pfam" id="PF13676">
    <property type="entry name" value="TIR_2"/>
    <property type="match status" value="1"/>
</dbReference>
<evidence type="ECO:0000256" key="1">
    <source>
        <dbReference type="SAM" id="MobiDB-lite"/>
    </source>
</evidence>
<dbReference type="PROSITE" id="PS50104">
    <property type="entry name" value="TIR"/>
    <property type="match status" value="1"/>
</dbReference>
<dbReference type="InterPro" id="IPR000157">
    <property type="entry name" value="TIR_dom"/>
</dbReference>
<dbReference type="AlphaFoldDB" id="A0A101NBV5"/>
<dbReference type="Gene3D" id="1.25.40.10">
    <property type="entry name" value="Tetratricopeptide repeat domain"/>
    <property type="match status" value="2"/>
</dbReference>
<dbReference type="PRINTS" id="PR00381">
    <property type="entry name" value="KINESINLIGHT"/>
</dbReference>
<protein>
    <recommendedName>
        <fullName evidence="2">TIR domain-containing protein</fullName>
    </recommendedName>
</protein>
<dbReference type="EMBL" id="LMWL01000087">
    <property type="protein sequence ID" value="KUM90270.1"/>
    <property type="molecule type" value="Genomic_DNA"/>
</dbReference>
<dbReference type="Pfam" id="PF13424">
    <property type="entry name" value="TPR_12"/>
    <property type="match status" value="3"/>
</dbReference>
<evidence type="ECO:0000313" key="3">
    <source>
        <dbReference type="EMBL" id="KUM90270.1"/>
    </source>
</evidence>